<accession>A0A9D1IXB3</accession>
<name>A0A9D1IXB3_9FIRM</name>
<protein>
    <submittedName>
        <fullName evidence="2">Ribosomal L7Ae/L30e/S12e/Gadd45 family protein</fullName>
    </submittedName>
</protein>
<comment type="caution">
    <text evidence="2">The sequence shown here is derived from an EMBL/GenBank/DDBJ whole genome shotgun (WGS) entry which is preliminary data.</text>
</comment>
<dbReference type="InterPro" id="IPR029064">
    <property type="entry name" value="Ribosomal_eL30-like_sf"/>
</dbReference>
<dbReference type="InterPro" id="IPR004038">
    <property type="entry name" value="Ribosomal_eL8/eL30/eS12/Gad45"/>
</dbReference>
<gene>
    <name evidence="2" type="ORF">IAA53_07260</name>
</gene>
<proteinExistence type="predicted"/>
<reference evidence="2" key="1">
    <citation type="submission" date="2020-10" db="EMBL/GenBank/DDBJ databases">
        <authorList>
            <person name="Gilroy R."/>
        </authorList>
    </citation>
    <scope>NUCLEOTIDE SEQUENCE</scope>
    <source>
        <strain evidence="2">ChiBcec15-4380</strain>
    </source>
</reference>
<dbReference type="Gene3D" id="3.30.1330.30">
    <property type="match status" value="1"/>
</dbReference>
<dbReference type="SUPFAM" id="SSF55315">
    <property type="entry name" value="L30e-like"/>
    <property type="match status" value="1"/>
</dbReference>
<reference evidence="2" key="2">
    <citation type="journal article" date="2021" name="PeerJ">
        <title>Extensive microbial diversity within the chicken gut microbiome revealed by metagenomics and culture.</title>
        <authorList>
            <person name="Gilroy R."/>
            <person name="Ravi A."/>
            <person name="Getino M."/>
            <person name="Pursley I."/>
            <person name="Horton D.L."/>
            <person name="Alikhan N.F."/>
            <person name="Baker D."/>
            <person name="Gharbi K."/>
            <person name="Hall N."/>
            <person name="Watson M."/>
            <person name="Adriaenssens E.M."/>
            <person name="Foster-Nyarko E."/>
            <person name="Jarju S."/>
            <person name="Secka A."/>
            <person name="Antonio M."/>
            <person name="Oren A."/>
            <person name="Chaudhuri R.R."/>
            <person name="La Ragione R."/>
            <person name="Hildebrand F."/>
            <person name="Pallen M.J."/>
        </authorList>
    </citation>
    <scope>NUCLEOTIDE SEQUENCE</scope>
    <source>
        <strain evidence="2">ChiBcec15-4380</strain>
    </source>
</reference>
<evidence type="ECO:0000259" key="1">
    <source>
        <dbReference type="Pfam" id="PF01248"/>
    </source>
</evidence>
<dbReference type="Pfam" id="PF01248">
    <property type="entry name" value="Ribosomal_L7Ae"/>
    <property type="match status" value="1"/>
</dbReference>
<dbReference type="Proteomes" id="UP000824239">
    <property type="component" value="Unassembled WGS sequence"/>
</dbReference>
<dbReference type="EMBL" id="DVHE01000057">
    <property type="protein sequence ID" value="HIR51067.1"/>
    <property type="molecule type" value="Genomic_DNA"/>
</dbReference>
<dbReference type="AlphaFoldDB" id="A0A9D1IXB3"/>
<organism evidence="2 3">
    <name type="scientific">Candidatus Avoscillospira avicola</name>
    <dbReference type="NCBI Taxonomy" id="2840706"/>
    <lineage>
        <taxon>Bacteria</taxon>
        <taxon>Bacillati</taxon>
        <taxon>Bacillota</taxon>
        <taxon>Clostridia</taxon>
        <taxon>Eubacteriales</taxon>
        <taxon>Oscillospiraceae</taxon>
        <taxon>Oscillospiraceae incertae sedis</taxon>
        <taxon>Candidatus Avoscillospira</taxon>
    </lineage>
</organism>
<sequence length="83" mass="8981">MLEELKAREKVVGVKQSRRAVRDGLALRVFLAADADPALTGPIREQCRESHVPVTEDYTMEQLGQAAGIQVGAAVVALLKKNP</sequence>
<evidence type="ECO:0000313" key="3">
    <source>
        <dbReference type="Proteomes" id="UP000824239"/>
    </source>
</evidence>
<evidence type="ECO:0000313" key="2">
    <source>
        <dbReference type="EMBL" id="HIR51067.1"/>
    </source>
</evidence>
<feature type="domain" description="Ribosomal protein eL8/eL30/eS12/Gadd45" evidence="1">
    <location>
        <begin position="6"/>
        <end position="79"/>
    </location>
</feature>